<evidence type="ECO:0000259" key="1">
    <source>
        <dbReference type="PROSITE" id="PS51819"/>
    </source>
</evidence>
<keyword evidence="3" id="KW-1185">Reference proteome</keyword>
<dbReference type="Gene3D" id="3.10.180.10">
    <property type="entry name" value="2,3-Dihydroxybiphenyl 1,2-Dioxygenase, domain 1"/>
    <property type="match status" value="1"/>
</dbReference>
<dbReference type="InterPro" id="IPR004360">
    <property type="entry name" value="Glyas_Fos-R_dOase_dom"/>
</dbReference>
<dbReference type="InterPro" id="IPR037523">
    <property type="entry name" value="VOC_core"/>
</dbReference>
<dbReference type="EMBL" id="JAUSVM010000001">
    <property type="protein sequence ID" value="MDQ0424826.1"/>
    <property type="molecule type" value="Genomic_DNA"/>
</dbReference>
<name>A0ABU0GHK2_9CELL</name>
<feature type="domain" description="VOC" evidence="1">
    <location>
        <begin position="3"/>
        <end position="132"/>
    </location>
</feature>
<dbReference type="SUPFAM" id="SSF54593">
    <property type="entry name" value="Glyoxalase/Bleomycin resistance protein/Dihydroxybiphenyl dioxygenase"/>
    <property type="match status" value="1"/>
</dbReference>
<dbReference type="Pfam" id="PF00903">
    <property type="entry name" value="Glyoxalase"/>
    <property type="match status" value="1"/>
</dbReference>
<dbReference type="InterPro" id="IPR029068">
    <property type="entry name" value="Glyas_Bleomycin-R_OHBP_Dase"/>
</dbReference>
<accession>A0ABU0GHK2</accession>
<organism evidence="2 3">
    <name type="scientific">Cellulomonas iranensis</name>
    <dbReference type="NCBI Taxonomy" id="76862"/>
    <lineage>
        <taxon>Bacteria</taxon>
        <taxon>Bacillati</taxon>
        <taxon>Actinomycetota</taxon>
        <taxon>Actinomycetes</taxon>
        <taxon>Micrococcales</taxon>
        <taxon>Cellulomonadaceae</taxon>
        <taxon>Cellulomonas</taxon>
    </lineage>
</organism>
<gene>
    <name evidence="2" type="ORF">JO380_001207</name>
</gene>
<evidence type="ECO:0000313" key="3">
    <source>
        <dbReference type="Proteomes" id="UP001240250"/>
    </source>
</evidence>
<comment type="caution">
    <text evidence="2">The sequence shown here is derived from an EMBL/GenBank/DDBJ whole genome shotgun (WGS) entry which is preliminary data.</text>
</comment>
<dbReference type="PROSITE" id="PS51819">
    <property type="entry name" value="VOC"/>
    <property type="match status" value="1"/>
</dbReference>
<dbReference type="RefSeq" id="WP_070319768.1">
    <property type="nucleotide sequence ID" value="NZ_JAUSVM010000001.1"/>
</dbReference>
<evidence type="ECO:0000313" key="2">
    <source>
        <dbReference type="EMBL" id="MDQ0424826.1"/>
    </source>
</evidence>
<sequence>MLTDAHAFSGFSVDDLDAAERFYSDVLGLPVERTPQGLWLRVGVHEPPGTPATDVFVYPKGDAHRPATFTVLNLAVHDLEGVVAWLRSRGVTFERYPGLEADASGIVRGGDAGPDIAWFTDPAGNVVAVLRR</sequence>
<dbReference type="Proteomes" id="UP001240250">
    <property type="component" value="Unassembled WGS sequence"/>
</dbReference>
<proteinExistence type="predicted"/>
<reference evidence="2 3" key="1">
    <citation type="submission" date="2023-07" db="EMBL/GenBank/DDBJ databases">
        <title>Sequencing the genomes of 1000 actinobacteria strains.</title>
        <authorList>
            <person name="Klenk H.-P."/>
        </authorList>
    </citation>
    <scope>NUCLEOTIDE SEQUENCE [LARGE SCALE GENOMIC DNA]</scope>
    <source>
        <strain evidence="2 3">DSM 14785</strain>
    </source>
</reference>
<protein>
    <submittedName>
        <fullName evidence="2">Catechol 2,3-dioxygenase-like lactoylglutathione lyase family enzyme</fullName>
    </submittedName>
</protein>